<keyword evidence="1" id="KW-1133">Transmembrane helix</keyword>
<gene>
    <name evidence="2" type="ORF">D5F11_011420</name>
</gene>
<accession>A0A429X8H9</accession>
<organism evidence="2 3">
    <name type="scientific">Siminovitchia terrae</name>
    <name type="common">Bacillus terrae</name>
    <dbReference type="NCBI Taxonomy" id="1914933"/>
    <lineage>
        <taxon>Bacteria</taxon>
        <taxon>Bacillati</taxon>
        <taxon>Bacillota</taxon>
        <taxon>Bacilli</taxon>
        <taxon>Bacillales</taxon>
        <taxon>Bacillaceae</taxon>
        <taxon>Siminovitchia</taxon>
    </lineage>
</organism>
<evidence type="ECO:0000313" key="2">
    <source>
        <dbReference type="EMBL" id="RST59704.1"/>
    </source>
</evidence>
<name>A0A429X8H9_SIMTE</name>
<feature type="transmembrane region" description="Helical" evidence="1">
    <location>
        <begin position="44"/>
        <end position="61"/>
    </location>
</feature>
<protein>
    <submittedName>
        <fullName evidence="2">Uncharacterized protein</fullName>
    </submittedName>
</protein>
<sequence>MNINKVTDALKGVGLFLLANLTGILFLAGVAVIVYGFFQFGTKTGIFALGIAAVLISLILARERG</sequence>
<feature type="transmembrane region" description="Helical" evidence="1">
    <location>
        <begin position="12"/>
        <end position="38"/>
    </location>
</feature>
<reference evidence="2 3" key="1">
    <citation type="submission" date="2018-12" db="EMBL/GenBank/DDBJ databases">
        <authorList>
            <person name="Sun L."/>
            <person name="Chen Z."/>
        </authorList>
    </citation>
    <scope>NUCLEOTIDE SEQUENCE [LARGE SCALE GENOMIC DNA]</scope>
    <source>
        <strain evidence="2 3">LMG 29736</strain>
    </source>
</reference>
<dbReference type="Proteomes" id="UP000287296">
    <property type="component" value="Unassembled WGS sequence"/>
</dbReference>
<keyword evidence="1" id="KW-0472">Membrane</keyword>
<dbReference type="OrthoDB" id="9974105at2"/>
<evidence type="ECO:0000256" key="1">
    <source>
        <dbReference type="SAM" id="Phobius"/>
    </source>
</evidence>
<dbReference type="AlphaFoldDB" id="A0A429X8H9"/>
<comment type="caution">
    <text evidence="2">The sequence shown here is derived from an EMBL/GenBank/DDBJ whole genome shotgun (WGS) entry which is preliminary data.</text>
</comment>
<keyword evidence="1" id="KW-0812">Transmembrane</keyword>
<dbReference type="EMBL" id="QYTW02000009">
    <property type="protein sequence ID" value="RST59704.1"/>
    <property type="molecule type" value="Genomic_DNA"/>
</dbReference>
<dbReference type="RefSeq" id="WP_120119095.1">
    <property type="nucleotide sequence ID" value="NZ_QYTW02000009.1"/>
</dbReference>
<evidence type="ECO:0000313" key="3">
    <source>
        <dbReference type="Proteomes" id="UP000287296"/>
    </source>
</evidence>
<proteinExistence type="predicted"/>